<evidence type="ECO:0008006" key="5">
    <source>
        <dbReference type="Google" id="ProtNLM"/>
    </source>
</evidence>
<feature type="transmembrane region" description="Helical" evidence="2">
    <location>
        <begin position="293"/>
        <end position="311"/>
    </location>
</feature>
<keyword evidence="4" id="KW-1185">Reference proteome</keyword>
<dbReference type="OrthoDB" id="9800053at2"/>
<evidence type="ECO:0000313" key="4">
    <source>
        <dbReference type="Proteomes" id="UP000323521"/>
    </source>
</evidence>
<organism evidence="3 4">
    <name type="scientific">Formimonas warabiya</name>
    <dbReference type="NCBI Taxonomy" id="1761012"/>
    <lineage>
        <taxon>Bacteria</taxon>
        <taxon>Bacillati</taxon>
        <taxon>Bacillota</taxon>
        <taxon>Clostridia</taxon>
        <taxon>Eubacteriales</taxon>
        <taxon>Peptococcaceae</taxon>
        <taxon>Candidatus Formimonas</taxon>
    </lineage>
</organism>
<dbReference type="AlphaFoldDB" id="A0A3G1KSD5"/>
<proteinExistence type="predicted"/>
<dbReference type="PANTHER" id="PTHR35337:SF1">
    <property type="entry name" value="SLR1478 PROTEIN"/>
    <property type="match status" value="1"/>
</dbReference>
<gene>
    <name evidence="3" type="ORF">DCMF_11860</name>
</gene>
<dbReference type="EMBL" id="CP017634">
    <property type="protein sequence ID" value="ATW25371.1"/>
    <property type="molecule type" value="Genomic_DNA"/>
</dbReference>
<dbReference type="InterPro" id="IPR002798">
    <property type="entry name" value="SpoIIM-like"/>
</dbReference>
<feature type="transmembrane region" description="Helical" evidence="2">
    <location>
        <begin position="105"/>
        <end position="125"/>
    </location>
</feature>
<feature type="region of interest" description="Disordered" evidence="1">
    <location>
        <begin position="317"/>
        <end position="339"/>
    </location>
</feature>
<dbReference type="Proteomes" id="UP000323521">
    <property type="component" value="Chromosome"/>
</dbReference>
<accession>A0A3G1KSD5</accession>
<dbReference type="KEGG" id="fwa:DCMF_11860"/>
<feature type="transmembrane region" description="Helical" evidence="2">
    <location>
        <begin position="175"/>
        <end position="208"/>
    </location>
</feature>
<evidence type="ECO:0000313" key="3">
    <source>
        <dbReference type="EMBL" id="ATW25371.1"/>
    </source>
</evidence>
<feature type="transmembrane region" description="Helical" evidence="2">
    <location>
        <begin position="220"/>
        <end position="246"/>
    </location>
</feature>
<keyword evidence="2" id="KW-0472">Membrane</keyword>
<sequence>MNSEQFVSEHRSEWERLEKILTKLGKKEKSLTKEELRDVAPLYRRAVSHLAQAQAWFPQSKLVIYLNNLVTQAQAKLYGKRGVEARSVWRFFRQGFPRLFRENRIWIAASAAFLLIGFIFGILLYQIDLSLCREILPMDIQTVAEGVKNDQPRNLLAPGEKPLMSSVIMINNIKVAALAFALGILFGIGTVFLLLYNGLIIGVLAALFTEYQQGTIFWSLILPHGVMELTAIILAGAGGLLVAGAVVRPGDLARVEALKIKGKQAFLLLAGVVPLFIATAAIEGFFTPLPLPPVGKLAFSVLTLLGLVIYFHQGRHDPEKRSTDDAGRNRRASEDYQSR</sequence>
<dbReference type="PANTHER" id="PTHR35337">
    <property type="entry name" value="SLR1478 PROTEIN"/>
    <property type="match status" value="1"/>
</dbReference>
<evidence type="ECO:0000256" key="2">
    <source>
        <dbReference type="SAM" id="Phobius"/>
    </source>
</evidence>
<name>A0A3G1KSD5_FORW1</name>
<feature type="transmembrane region" description="Helical" evidence="2">
    <location>
        <begin position="266"/>
        <end position="287"/>
    </location>
</feature>
<evidence type="ECO:0000256" key="1">
    <source>
        <dbReference type="SAM" id="MobiDB-lite"/>
    </source>
</evidence>
<keyword evidence="2" id="KW-1133">Transmembrane helix</keyword>
<keyword evidence="2" id="KW-0812">Transmembrane</keyword>
<reference evidence="3 4" key="1">
    <citation type="submission" date="2016-10" db="EMBL/GenBank/DDBJ databases">
        <title>Complete Genome Sequence of Peptococcaceae strain DCMF.</title>
        <authorList>
            <person name="Edwards R.J."/>
            <person name="Holland S.I."/>
            <person name="Deshpande N.P."/>
            <person name="Wong Y.K."/>
            <person name="Ertan H."/>
            <person name="Manefield M."/>
            <person name="Russell T.L."/>
            <person name="Lee M.J."/>
        </authorList>
    </citation>
    <scope>NUCLEOTIDE SEQUENCE [LARGE SCALE GENOMIC DNA]</scope>
    <source>
        <strain evidence="3 4">DCMF</strain>
    </source>
</reference>
<dbReference type="Pfam" id="PF01944">
    <property type="entry name" value="SpoIIM"/>
    <property type="match status" value="1"/>
</dbReference>
<protein>
    <recommendedName>
        <fullName evidence="5">Stage II sporulation protein M</fullName>
    </recommendedName>
</protein>
<dbReference type="RefSeq" id="WP_148134628.1">
    <property type="nucleotide sequence ID" value="NZ_CP017634.1"/>
</dbReference>